<evidence type="ECO:0000256" key="1">
    <source>
        <dbReference type="SAM" id="SignalP"/>
    </source>
</evidence>
<name>A0AAD7YW22_MYTSE</name>
<evidence type="ECO:0000313" key="3">
    <source>
        <dbReference type="EMBL" id="KAJ8731435.1"/>
    </source>
</evidence>
<dbReference type="AlphaFoldDB" id="A0AAD7YW22"/>
<gene>
    <name evidence="2" type="ORF">PYW07_004556</name>
    <name evidence="3" type="ORF">PYW07_004599</name>
</gene>
<feature type="signal peptide" evidence="1">
    <location>
        <begin position="1"/>
        <end position="18"/>
    </location>
</feature>
<protein>
    <recommendedName>
        <fullName evidence="5">Allatostatin CC</fullName>
    </recommendedName>
</protein>
<feature type="chain" id="PRO_5042442096" description="Allatostatin CC" evidence="1">
    <location>
        <begin position="19"/>
        <end position="111"/>
    </location>
</feature>
<keyword evidence="4" id="KW-1185">Reference proteome</keyword>
<comment type="caution">
    <text evidence="3">The sequence shown here is derived from an EMBL/GenBank/DDBJ whole genome shotgun (WGS) entry which is preliminary data.</text>
</comment>
<evidence type="ECO:0000313" key="4">
    <source>
        <dbReference type="Proteomes" id="UP001231518"/>
    </source>
</evidence>
<organism evidence="3 4">
    <name type="scientific">Mythimna separata</name>
    <name type="common">Oriental armyworm</name>
    <name type="synonym">Pseudaletia separata</name>
    <dbReference type="NCBI Taxonomy" id="271217"/>
    <lineage>
        <taxon>Eukaryota</taxon>
        <taxon>Metazoa</taxon>
        <taxon>Ecdysozoa</taxon>
        <taxon>Arthropoda</taxon>
        <taxon>Hexapoda</taxon>
        <taxon>Insecta</taxon>
        <taxon>Pterygota</taxon>
        <taxon>Neoptera</taxon>
        <taxon>Endopterygota</taxon>
        <taxon>Lepidoptera</taxon>
        <taxon>Glossata</taxon>
        <taxon>Ditrysia</taxon>
        <taxon>Noctuoidea</taxon>
        <taxon>Noctuidae</taxon>
        <taxon>Noctuinae</taxon>
        <taxon>Hadenini</taxon>
        <taxon>Mythimna</taxon>
    </lineage>
</organism>
<proteinExistence type="predicted"/>
<evidence type="ECO:0008006" key="5">
    <source>
        <dbReference type="Google" id="ProtNLM"/>
    </source>
</evidence>
<dbReference type="EMBL" id="JARGEI010000005">
    <property type="protein sequence ID" value="KAJ8731435.1"/>
    <property type="molecule type" value="Genomic_DNA"/>
</dbReference>
<dbReference type="EMBL" id="JARGEI010000005">
    <property type="protein sequence ID" value="KAJ8731392.1"/>
    <property type="molecule type" value="Genomic_DNA"/>
</dbReference>
<keyword evidence="1" id="KW-0732">Signal</keyword>
<dbReference type="Proteomes" id="UP001231518">
    <property type="component" value="Chromosome 16"/>
</dbReference>
<evidence type="ECO:0000313" key="2">
    <source>
        <dbReference type="EMBL" id="KAJ8731392.1"/>
    </source>
</evidence>
<reference evidence="3" key="1">
    <citation type="submission" date="2023-03" db="EMBL/GenBank/DDBJ databases">
        <title>Chromosome-level genomes of two armyworms, Mythimna separata and Mythimna loreyi, provide insights into the biosynthesis and reception of sex pheromones.</title>
        <authorList>
            <person name="Zhao H."/>
        </authorList>
    </citation>
    <scope>NUCLEOTIDE SEQUENCE</scope>
    <source>
        <strain evidence="3">BeijingLab</strain>
        <tissue evidence="3">Pupa</tissue>
    </source>
</reference>
<accession>A0AAD7YW22</accession>
<sequence>MMCSPVALLLLALTSALAAPALYDDYTEEVPQKRAALVLDRLLVALQKALHEDNGPPRVYAERIDPNGPRTAPLRLADEDTMNDLSALQRRGSGNGRGRVLRCYFNAVTCF</sequence>